<feature type="transmembrane region" description="Helical" evidence="7">
    <location>
        <begin position="141"/>
        <end position="164"/>
    </location>
</feature>
<evidence type="ECO:0000256" key="4">
    <source>
        <dbReference type="ARBA" id="ARBA00022692"/>
    </source>
</evidence>
<feature type="transmembrane region" description="Helical" evidence="7">
    <location>
        <begin position="12"/>
        <end position="37"/>
    </location>
</feature>
<dbReference type="EMBL" id="MLJW01001269">
    <property type="protein sequence ID" value="OIQ79132.1"/>
    <property type="molecule type" value="Genomic_DNA"/>
</dbReference>
<dbReference type="InterPro" id="IPR045621">
    <property type="entry name" value="BPD_transp_1_N"/>
</dbReference>
<feature type="transmembrane region" description="Helical" evidence="7">
    <location>
        <begin position="314"/>
        <end position="341"/>
    </location>
</feature>
<sequence length="347" mass="37752">MNVKILPRSPLVRYLLVRLALIVPTVWILVSVVFFFMRVIGDPITASQGGRLSAAQLAARRAAAGFDRPILQQYGEYLGGLLHGDFGTALTDHRKISEVLITNGAATLELTFWALIVAFVVGIPLGRLAARYRDKLPDVTIRTFAVLVYAAPVFFVGLLLKLLFSATLGWLPASGRASAGVEIALNNVNPKTNVMIIDAILYGDPGYILDVLRHAILPALALGLLTAGVFIRLIRINLLETMRTDYVTAARARGVPERLVVRKHAFRNALVPVVTVMGMQIAIMLGGAILTETTFEWQGLGYVLSHYLLARDFVAVQGIVTAIAVVVAVSSFLIDVINALVDPRVRY</sequence>
<dbReference type="GO" id="GO:0005886">
    <property type="term" value="C:plasma membrane"/>
    <property type="evidence" value="ECO:0007669"/>
    <property type="project" value="UniProtKB-SubCell"/>
</dbReference>
<keyword evidence="3" id="KW-1003">Cell membrane</keyword>
<comment type="subcellular location">
    <subcellularLocation>
        <location evidence="1">Cell membrane</location>
        <topology evidence="1">Multi-pass membrane protein</topology>
    </subcellularLocation>
</comment>
<gene>
    <name evidence="9" type="primary">dppB_9</name>
    <name evidence="9" type="ORF">GALL_391370</name>
</gene>
<dbReference type="SUPFAM" id="SSF161098">
    <property type="entry name" value="MetI-like"/>
    <property type="match status" value="1"/>
</dbReference>
<evidence type="ECO:0000259" key="8">
    <source>
        <dbReference type="PROSITE" id="PS50928"/>
    </source>
</evidence>
<feature type="domain" description="ABC transmembrane type-1" evidence="8">
    <location>
        <begin position="104"/>
        <end position="338"/>
    </location>
</feature>
<evidence type="ECO:0000256" key="7">
    <source>
        <dbReference type="SAM" id="Phobius"/>
    </source>
</evidence>
<reference evidence="9" key="1">
    <citation type="submission" date="2016-10" db="EMBL/GenBank/DDBJ databases">
        <title>Sequence of Gallionella enrichment culture.</title>
        <authorList>
            <person name="Poehlein A."/>
            <person name="Muehling M."/>
            <person name="Daniel R."/>
        </authorList>
    </citation>
    <scope>NUCLEOTIDE SEQUENCE</scope>
</reference>
<evidence type="ECO:0000256" key="6">
    <source>
        <dbReference type="ARBA" id="ARBA00023136"/>
    </source>
</evidence>
<keyword evidence="5 7" id="KW-1133">Transmembrane helix</keyword>
<feature type="transmembrane region" description="Helical" evidence="7">
    <location>
        <begin position="215"/>
        <end position="234"/>
    </location>
</feature>
<keyword evidence="4 7" id="KW-0812">Transmembrane</keyword>
<keyword evidence="2" id="KW-0813">Transport</keyword>
<evidence type="ECO:0000256" key="2">
    <source>
        <dbReference type="ARBA" id="ARBA00022448"/>
    </source>
</evidence>
<dbReference type="Pfam" id="PF19300">
    <property type="entry name" value="BPD_transp_1_N"/>
    <property type="match status" value="1"/>
</dbReference>
<evidence type="ECO:0000256" key="1">
    <source>
        <dbReference type="ARBA" id="ARBA00004651"/>
    </source>
</evidence>
<dbReference type="Pfam" id="PF00528">
    <property type="entry name" value="BPD_transp_1"/>
    <property type="match status" value="1"/>
</dbReference>
<dbReference type="PANTHER" id="PTHR43163">
    <property type="entry name" value="DIPEPTIDE TRANSPORT SYSTEM PERMEASE PROTEIN DPPB-RELATED"/>
    <property type="match status" value="1"/>
</dbReference>
<evidence type="ECO:0000256" key="3">
    <source>
        <dbReference type="ARBA" id="ARBA00022475"/>
    </source>
</evidence>
<accession>A0A1J5QGJ9</accession>
<dbReference type="GO" id="GO:0055085">
    <property type="term" value="P:transmembrane transport"/>
    <property type="evidence" value="ECO:0007669"/>
    <property type="project" value="InterPro"/>
</dbReference>
<dbReference type="Gene3D" id="1.10.3720.10">
    <property type="entry name" value="MetI-like"/>
    <property type="match status" value="1"/>
</dbReference>
<dbReference type="PROSITE" id="PS50928">
    <property type="entry name" value="ABC_TM1"/>
    <property type="match status" value="1"/>
</dbReference>
<dbReference type="InterPro" id="IPR000515">
    <property type="entry name" value="MetI-like"/>
</dbReference>
<dbReference type="InterPro" id="IPR035906">
    <property type="entry name" value="MetI-like_sf"/>
</dbReference>
<organism evidence="9">
    <name type="scientific">mine drainage metagenome</name>
    <dbReference type="NCBI Taxonomy" id="410659"/>
    <lineage>
        <taxon>unclassified sequences</taxon>
        <taxon>metagenomes</taxon>
        <taxon>ecological metagenomes</taxon>
    </lineage>
</organism>
<dbReference type="PANTHER" id="PTHR43163:SF6">
    <property type="entry name" value="DIPEPTIDE TRANSPORT SYSTEM PERMEASE PROTEIN DPPB-RELATED"/>
    <property type="match status" value="1"/>
</dbReference>
<feature type="transmembrane region" description="Helical" evidence="7">
    <location>
        <begin position="269"/>
        <end position="290"/>
    </location>
</feature>
<dbReference type="CDD" id="cd06261">
    <property type="entry name" value="TM_PBP2"/>
    <property type="match status" value="1"/>
</dbReference>
<dbReference type="AlphaFoldDB" id="A0A1J5QGJ9"/>
<keyword evidence="6 7" id="KW-0472">Membrane</keyword>
<proteinExistence type="predicted"/>
<evidence type="ECO:0000313" key="9">
    <source>
        <dbReference type="EMBL" id="OIQ79132.1"/>
    </source>
</evidence>
<evidence type="ECO:0000256" key="5">
    <source>
        <dbReference type="ARBA" id="ARBA00022989"/>
    </source>
</evidence>
<name>A0A1J5QGJ9_9ZZZZ</name>
<feature type="transmembrane region" description="Helical" evidence="7">
    <location>
        <begin position="110"/>
        <end position="129"/>
    </location>
</feature>
<comment type="caution">
    <text evidence="9">The sequence shown here is derived from an EMBL/GenBank/DDBJ whole genome shotgun (WGS) entry which is preliminary data.</text>
</comment>
<protein>
    <submittedName>
        <fullName evidence="9">Dipeptide transport system permease protein DppB</fullName>
    </submittedName>
</protein>